<dbReference type="EMBL" id="MU001823">
    <property type="protein sequence ID" value="KAF2796758.1"/>
    <property type="molecule type" value="Genomic_DNA"/>
</dbReference>
<organism evidence="1 2">
    <name type="scientific">Melanomma pulvis-pyrius CBS 109.77</name>
    <dbReference type="NCBI Taxonomy" id="1314802"/>
    <lineage>
        <taxon>Eukaryota</taxon>
        <taxon>Fungi</taxon>
        <taxon>Dikarya</taxon>
        <taxon>Ascomycota</taxon>
        <taxon>Pezizomycotina</taxon>
        <taxon>Dothideomycetes</taxon>
        <taxon>Pleosporomycetidae</taxon>
        <taxon>Pleosporales</taxon>
        <taxon>Melanommataceae</taxon>
        <taxon>Melanomma</taxon>
    </lineage>
</organism>
<keyword evidence="2" id="KW-1185">Reference proteome</keyword>
<dbReference type="InterPro" id="IPR029032">
    <property type="entry name" value="AhpD-like"/>
</dbReference>
<accession>A0A6A6XKQ0</accession>
<dbReference type="Gene3D" id="1.20.1290.10">
    <property type="entry name" value="AhpD-like"/>
    <property type="match status" value="1"/>
</dbReference>
<dbReference type="PANTHER" id="PTHR28180">
    <property type="entry name" value="CONSERVED MITOCHONDRIAL PROTEIN-RELATED"/>
    <property type="match status" value="1"/>
</dbReference>
<evidence type="ECO:0000313" key="1">
    <source>
        <dbReference type="EMBL" id="KAF2796758.1"/>
    </source>
</evidence>
<reference evidence="1" key="1">
    <citation type="journal article" date="2020" name="Stud. Mycol.">
        <title>101 Dothideomycetes genomes: a test case for predicting lifestyles and emergence of pathogens.</title>
        <authorList>
            <person name="Haridas S."/>
            <person name="Albert R."/>
            <person name="Binder M."/>
            <person name="Bloem J."/>
            <person name="Labutti K."/>
            <person name="Salamov A."/>
            <person name="Andreopoulos B."/>
            <person name="Baker S."/>
            <person name="Barry K."/>
            <person name="Bills G."/>
            <person name="Bluhm B."/>
            <person name="Cannon C."/>
            <person name="Castanera R."/>
            <person name="Culley D."/>
            <person name="Daum C."/>
            <person name="Ezra D."/>
            <person name="Gonzalez J."/>
            <person name="Henrissat B."/>
            <person name="Kuo A."/>
            <person name="Liang C."/>
            <person name="Lipzen A."/>
            <person name="Lutzoni F."/>
            <person name="Magnuson J."/>
            <person name="Mondo S."/>
            <person name="Nolan M."/>
            <person name="Ohm R."/>
            <person name="Pangilinan J."/>
            <person name="Park H.-J."/>
            <person name="Ramirez L."/>
            <person name="Alfaro M."/>
            <person name="Sun H."/>
            <person name="Tritt A."/>
            <person name="Yoshinaga Y."/>
            <person name="Zwiers L.-H."/>
            <person name="Turgeon B."/>
            <person name="Goodwin S."/>
            <person name="Spatafora J."/>
            <person name="Crous P."/>
            <person name="Grigoriev I."/>
        </authorList>
    </citation>
    <scope>NUCLEOTIDE SEQUENCE</scope>
    <source>
        <strain evidence="1">CBS 109.77</strain>
    </source>
</reference>
<sequence length="268" mass="29660">MTDWDKDEFMSEWDKKYVSTNVRAGSRPYEKDFFLGLNSQLASSRPELQAYSFAIIATACCAVGRADVVGRFFDHITTDSTPEASEKIFLCLREAITIVFPYVGMPTCIPACYGMIGVVQRKGPAFASTKVLRKATIGEEEVQKGHELRTRIYSGVGNSEIFGLMDKYFTDLFTCSTVVTWGYLIARANEEVFRPEESHLIIAATIMALGATRQTKSHIKATIGIGNSVDCLKAVVEVVTKIAEWADRPIAAFDVDDLSRQIQAAIRG</sequence>
<evidence type="ECO:0000313" key="2">
    <source>
        <dbReference type="Proteomes" id="UP000799757"/>
    </source>
</evidence>
<protein>
    <recommendedName>
        <fullName evidence="3">Carboxymuconolactone decarboxylase-like domain-containing protein</fullName>
    </recommendedName>
</protein>
<proteinExistence type="predicted"/>
<gene>
    <name evidence="1" type="ORF">K505DRAFT_299651</name>
</gene>
<name>A0A6A6XKQ0_9PLEO</name>
<dbReference type="AlphaFoldDB" id="A0A6A6XKQ0"/>
<dbReference type="Proteomes" id="UP000799757">
    <property type="component" value="Unassembled WGS sequence"/>
</dbReference>
<evidence type="ECO:0008006" key="3">
    <source>
        <dbReference type="Google" id="ProtNLM"/>
    </source>
</evidence>
<dbReference type="OrthoDB" id="3707757at2759"/>
<dbReference type="InterPro" id="IPR052999">
    <property type="entry name" value="PTS1_Protein"/>
</dbReference>
<dbReference type="SUPFAM" id="SSF69118">
    <property type="entry name" value="AhpD-like"/>
    <property type="match status" value="1"/>
</dbReference>